<dbReference type="Gene3D" id="1.10.10.10">
    <property type="entry name" value="Winged helix-like DNA-binding domain superfamily/Winged helix DNA-binding domain"/>
    <property type="match status" value="1"/>
</dbReference>
<keyword evidence="1" id="KW-0805">Transcription regulation</keyword>
<organism evidence="6 7">
    <name type="scientific">Lipingzhangella halophila</name>
    <dbReference type="NCBI Taxonomy" id="1783352"/>
    <lineage>
        <taxon>Bacteria</taxon>
        <taxon>Bacillati</taxon>
        <taxon>Actinomycetota</taxon>
        <taxon>Actinomycetes</taxon>
        <taxon>Streptosporangiales</taxon>
        <taxon>Nocardiopsidaceae</taxon>
        <taxon>Lipingzhangella</taxon>
    </lineage>
</organism>
<evidence type="ECO:0000313" key="7">
    <source>
        <dbReference type="Proteomes" id="UP000523007"/>
    </source>
</evidence>
<dbReference type="InterPro" id="IPR014710">
    <property type="entry name" value="RmlC-like_jellyroll"/>
</dbReference>
<feature type="domain" description="HTH crp-type" evidence="5">
    <location>
        <begin position="145"/>
        <end position="218"/>
    </location>
</feature>
<protein>
    <submittedName>
        <fullName evidence="6">CRP-like cAMP-binding protein</fullName>
    </submittedName>
</protein>
<dbReference type="PROSITE" id="PS51063">
    <property type="entry name" value="HTH_CRP_2"/>
    <property type="match status" value="1"/>
</dbReference>
<dbReference type="Pfam" id="PF00027">
    <property type="entry name" value="cNMP_binding"/>
    <property type="match status" value="1"/>
</dbReference>
<reference evidence="6 7" key="1">
    <citation type="submission" date="2020-08" db="EMBL/GenBank/DDBJ databases">
        <title>Sequencing the genomes of 1000 actinobacteria strains.</title>
        <authorList>
            <person name="Klenk H.-P."/>
        </authorList>
    </citation>
    <scope>NUCLEOTIDE SEQUENCE [LARGE SCALE GENOMIC DNA]</scope>
    <source>
        <strain evidence="6 7">DSM 102030</strain>
    </source>
</reference>
<proteinExistence type="predicted"/>
<dbReference type="PANTHER" id="PTHR24567:SF74">
    <property type="entry name" value="HTH-TYPE TRANSCRIPTIONAL REGULATOR ARCR"/>
    <property type="match status" value="1"/>
</dbReference>
<sequence length="231" mass="25020">MDRRPWPPKSAIASLTPDQRRTLFAAGLPKEFAAEEVLVHQGETTKHVYVLIDGLTKVTSSSHNGREVLLAIRSRGDLIGELAGMDDRPRVATVAATGPVLALVIGHREFEAYLARDPEAFRAVSASVVGKLRSTTERVVDYSAHEAPVRLARVLYRLYLDYGVRHDDRVELGIPITQPELASIIGASEAAVQKALAGLRRRGIVNTGYRTNAITALGALADAAELPPDAR</sequence>
<dbReference type="Proteomes" id="UP000523007">
    <property type="component" value="Unassembled WGS sequence"/>
</dbReference>
<evidence type="ECO:0000256" key="2">
    <source>
        <dbReference type="ARBA" id="ARBA00023125"/>
    </source>
</evidence>
<dbReference type="InterPro" id="IPR012318">
    <property type="entry name" value="HTH_CRP"/>
</dbReference>
<dbReference type="PANTHER" id="PTHR24567">
    <property type="entry name" value="CRP FAMILY TRANSCRIPTIONAL REGULATORY PROTEIN"/>
    <property type="match status" value="1"/>
</dbReference>
<dbReference type="GO" id="GO:0003677">
    <property type="term" value="F:DNA binding"/>
    <property type="evidence" value="ECO:0007669"/>
    <property type="project" value="UniProtKB-KW"/>
</dbReference>
<dbReference type="SUPFAM" id="SSF51206">
    <property type="entry name" value="cAMP-binding domain-like"/>
    <property type="match status" value="1"/>
</dbReference>
<dbReference type="SMART" id="SM00100">
    <property type="entry name" value="cNMP"/>
    <property type="match status" value="1"/>
</dbReference>
<dbReference type="GO" id="GO:0005829">
    <property type="term" value="C:cytosol"/>
    <property type="evidence" value="ECO:0007669"/>
    <property type="project" value="TreeGrafter"/>
</dbReference>
<dbReference type="GO" id="GO:0003700">
    <property type="term" value="F:DNA-binding transcription factor activity"/>
    <property type="evidence" value="ECO:0007669"/>
    <property type="project" value="TreeGrafter"/>
</dbReference>
<evidence type="ECO:0000259" key="5">
    <source>
        <dbReference type="PROSITE" id="PS51063"/>
    </source>
</evidence>
<dbReference type="Pfam" id="PF13545">
    <property type="entry name" value="HTH_Crp_2"/>
    <property type="match status" value="1"/>
</dbReference>
<evidence type="ECO:0000313" key="6">
    <source>
        <dbReference type="EMBL" id="MBB4935227.1"/>
    </source>
</evidence>
<evidence type="ECO:0000256" key="3">
    <source>
        <dbReference type="ARBA" id="ARBA00023163"/>
    </source>
</evidence>
<dbReference type="PROSITE" id="PS50042">
    <property type="entry name" value="CNMP_BINDING_3"/>
    <property type="match status" value="1"/>
</dbReference>
<keyword evidence="7" id="KW-1185">Reference proteome</keyword>
<dbReference type="Gene3D" id="2.60.120.10">
    <property type="entry name" value="Jelly Rolls"/>
    <property type="match status" value="1"/>
</dbReference>
<keyword evidence="2" id="KW-0238">DNA-binding</keyword>
<evidence type="ECO:0000259" key="4">
    <source>
        <dbReference type="PROSITE" id="PS50042"/>
    </source>
</evidence>
<evidence type="ECO:0000256" key="1">
    <source>
        <dbReference type="ARBA" id="ARBA00023015"/>
    </source>
</evidence>
<dbReference type="InterPro" id="IPR036388">
    <property type="entry name" value="WH-like_DNA-bd_sf"/>
</dbReference>
<dbReference type="InterPro" id="IPR000595">
    <property type="entry name" value="cNMP-bd_dom"/>
</dbReference>
<dbReference type="InterPro" id="IPR050397">
    <property type="entry name" value="Env_Response_Regulators"/>
</dbReference>
<dbReference type="AlphaFoldDB" id="A0A7W7RNZ8"/>
<dbReference type="RefSeq" id="WP_184584984.1">
    <property type="nucleotide sequence ID" value="NZ_JACHJT010000002.1"/>
</dbReference>
<dbReference type="InterPro" id="IPR018490">
    <property type="entry name" value="cNMP-bd_dom_sf"/>
</dbReference>
<dbReference type="EMBL" id="JACHJT010000002">
    <property type="protein sequence ID" value="MBB4935227.1"/>
    <property type="molecule type" value="Genomic_DNA"/>
</dbReference>
<accession>A0A7W7RNZ8</accession>
<comment type="caution">
    <text evidence="6">The sequence shown here is derived from an EMBL/GenBank/DDBJ whole genome shotgun (WGS) entry which is preliminary data.</text>
</comment>
<dbReference type="SUPFAM" id="SSF46785">
    <property type="entry name" value="Winged helix' DNA-binding domain"/>
    <property type="match status" value="1"/>
</dbReference>
<dbReference type="InterPro" id="IPR036390">
    <property type="entry name" value="WH_DNA-bd_sf"/>
</dbReference>
<dbReference type="CDD" id="cd00038">
    <property type="entry name" value="CAP_ED"/>
    <property type="match status" value="1"/>
</dbReference>
<name>A0A7W7RNZ8_9ACTN</name>
<feature type="domain" description="Cyclic nucleotide-binding" evidence="4">
    <location>
        <begin position="11"/>
        <end position="131"/>
    </location>
</feature>
<gene>
    <name evidence="6" type="ORF">F4561_006121</name>
</gene>
<keyword evidence="3" id="KW-0804">Transcription</keyword>